<protein>
    <recommendedName>
        <fullName evidence="7 20">UDP-N-acetylenolpyruvoylglucosamine reductase</fullName>
        <ecNumber evidence="6 20">1.3.1.98</ecNumber>
    </recommendedName>
    <alternativeName>
        <fullName evidence="18 20">UDP-N-acetylmuramate dehydrogenase</fullName>
    </alternativeName>
</protein>
<comment type="cofactor">
    <cofactor evidence="1 20">
        <name>FAD</name>
        <dbReference type="ChEBI" id="CHEBI:57692"/>
    </cofactor>
</comment>
<comment type="subcellular location">
    <subcellularLocation>
        <location evidence="3 20">Cytoplasm</location>
    </subcellularLocation>
</comment>
<evidence type="ECO:0000256" key="8">
    <source>
        <dbReference type="ARBA" id="ARBA00022490"/>
    </source>
</evidence>
<evidence type="ECO:0000256" key="20">
    <source>
        <dbReference type="HAMAP-Rule" id="MF_00037"/>
    </source>
</evidence>
<feature type="domain" description="UDP-N-acetylenolpyruvoylglucosamine reductase C-terminal" evidence="21">
    <location>
        <begin position="38"/>
        <end position="161"/>
    </location>
</feature>
<keyword evidence="14 20" id="KW-0573">Peptidoglycan synthesis</keyword>
<evidence type="ECO:0000256" key="18">
    <source>
        <dbReference type="ARBA" id="ARBA00031026"/>
    </source>
</evidence>
<dbReference type="EMBL" id="WOCD01000005">
    <property type="protein sequence ID" value="MUH73379.1"/>
    <property type="molecule type" value="Genomic_DNA"/>
</dbReference>
<dbReference type="InterPro" id="IPR016169">
    <property type="entry name" value="FAD-bd_PCMH_sub2"/>
</dbReference>
<dbReference type="GO" id="GO:0005829">
    <property type="term" value="C:cytosol"/>
    <property type="evidence" value="ECO:0007669"/>
    <property type="project" value="TreeGrafter"/>
</dbReference>
<keyword evidence="11 20" id="KW-0274">FAD</keyword>
<organism evidence="22 23">
    <name type="scientific">Psychrosphaera haliotis</name>
    <dbReference type="NCBI Taxonomy" id="555083"/>
    <lineage>
        <taxon>Bacteria</taxon>
        <taxon>Pseudomonadati</taxon>
        <taxon>Pseudomonadota</taxon>
        <taxon>Gammaproteobacteria</taxon>
        <taxon>Alteromonadales</taxon>
        <taxon>Pseudoalteromonadaceae</taxon>
        <taxon>Psychrosphaera</taxon>
    </lineage>
</organism>
<evidence type="ECO:0000256" key="15">
    <source>
        <dbReference type="ARBA" id="ARBA00023002"/>
    </source>
</evidence>
<evidence type="ECO:0000256" key="5">
    <source>
        <dbReference type="ARBA" id="ARBA00010485"/>
    </source>
</evidence>
<keyword evidence="9 20" id="KW-0132">Cell division</keyword>
<reference evidence="22 23" key="1">
    <citation type="submission" date="2019-11" db="EMBL/GenBank/DDBJ databases">
        <title>P. haliotis isolates from Z. marina roots.</title>
        <authorList>
            <person name="Cohen M."/>
            <person name="Jospin G."/>
            <person name="Eisen J.A."/>
            <person name="Coil D.A."/>
        </authorList>
    </citation>
    <scope>NUCLEOTIDE SEQUENCE [LARGE SCALE GENOMIC DNA]</scope>
    <source>
        <strain evidence="22 23">UCD-MCMsp1aY</strain>
    </source>
</reference>
<dbReference type="AlphaFoldDB" id="A0A6N8FCU2"/>
<evidence type="ECO:0000256" key="4">
    <source>
        <dbReference type="ARBA" id="ARBA00004752"/>
    </source>
</evidence>
<dbReference type="InterPro" id="IPR003170">
    <property type="entry name" value="MurB"/>
</dbReference>
<evidence type="ECO:0000259" key="21">
    <source>
        <dbReference type="Pfam" id="PF02873"/>
    </source>
</evidence>
<dbReference type="PANTHER" id="PTHR21071:SF4">
    <property type="entry name" value="UDP-N-ACETYLENOLPYRUVOYLGLUCOSAMINE REDUCTASE"/>
    <property type="match status" value="1"/>
</dbReference>
<feature type="active site" evidence="20">
    <location>
        <position position="158"/>
    </location>
</feature>
<keyword evidence="16 20" id="KW-0131">Cell cycle</keyword>
<dbReference type="EC" id="1.3.1.98" evidence="6 20"/>
<evidence type="ECO:0000256" key="10">
    <source>
        <dbReference type="ARBA" id="ARBA00022630"/>
    </source>
</evidence>
<accession>A0A6N8FCU2</accession>
<dbReference type="GO" id="GO:0009252">
    <property type="term" value="P:peptidoglycan biosynthetic process"/>
    <property type="evidence" value="ECO:0007669"/>
    <property type="project" value="UniProtKB-UniRule"/>
</dbReference>
<keyword evidence="17 20" id="KW-0961">Cell wall biogenesis/degradation</keyword>
<dbReference type="OrthoDB" id="9804753at2"/>
<keyword evidence="12 20" id="KW-0521">NADP</keyword>
<name>A0A6N8FCU2_9GAMM</name>
<dbReference type="Gene3D" id="3.90.78.10">
    <property type="entry name" value="UDP-N-acetylenolpyruvoylglucosamine reductase, C-terminal domain"/>
    <property type="match status" value="1"/>
</dbReference>
<dbReference type="GO" id="GO:0050660">
    <property type="term" value="F:flavin adenine dinucleotide binding"/>
    <property type="evidence" value="ECO:0007669"/>
    <property type="project" value="TreeGrafter"/>
</dbReference>
<dbReference type="UniPathway" id="UPA00219"/>
<keyword evidence="10 20" id="KW-0285">Flavoprotein</keyword>
<sequence length="176" mass="19466">MSKSSIITRVTFEVPKKWTPVTTYGELNSIINPNPLDIFNKVCEVRTNKLPDPTKLGNAGSFFKNPIIDKERVEILKQEFPELPSYPIDKNSVKIAAGWLIDKAGLKGTSFGEVGVNPAQALVLTNLNGKAKGHDLIQATQAIIKTVFKKFGIQLEPEVRMFERSGETTISAQHDT</sequence>
<comment type="similarity">
    <text evidence="5 20">Belongs to the MurB family.</text>
</comment>
<evidence type="ECO:0000256" key="1">
    <source>
        <dbReference type="ARBA" id="ARBA00001974"/>
    </source>
</evidence>
<evidence type="ECO:0000256" key="13">
    <source>
        <dbReference type="ARBA" id="ARBA00022960"/>
    </source>
</evidence>
<proteinExistence type="inferred from homology"/>
<dbReference type="PANTHER" id="PTHR21071">
    <property type="entry name" value="UDP-N-ACETYLENOLPYRUVOYLGLUCOSAMINE REDUCTASE"/>
    <property type="match status" value="1"/>
</dbReference>
<evidence type="ECO:0000256" key="16">
    <source>
        <dbReference type="ARBA" id="ARBA00023306"/>
    </source>
</evidence>
<evidence type="ECO:0000313" key="23">
    <source>
        <dbReference type="Proteomes" id="UP000439994"/>
    </source>
</evidence>
<evidence type="ECO:0000256" key="12">
    <source>
        <dbReference type="ARBA" id="ARBA00022857"/>
    </source>
</evidence>
<keyword evidence="8 20" id="KW-0963">Cytoplasm</keyword>
<dbReference type="GO" id="GO:0008762">
    <property type="term" value="F:UDP-N-acetylmuramate dehydrogenase activity"/>
    <property type="evidence" value="ECO:0007669"/>
    <property type="project" value="UniProtKB-UniRule"/>
</dbReference>
<dbReference type="GO" id="GO:0051301">
    <property type="term" value="P:cell division"/>
    <property type="evidence" value="ECO:0007669"/>
    <property type="project" value="UniProtKB-KW"/>
</dbReference>
<dbReference type="RefSeq" id="WP_155696612.1">
    <property type="nucleotide sequence ID" value="NZ_WOCD01000005.1"/>
</dbReference>
<dbReference type="Proteomes" id="UP000439994">
    <property type="component" value="Unassembled WGS sequence"/>
</dbReference>
<dbReference type="SUPFAM" id="SSF56194">
    <property type="entry name" value="Uridine diphospho-N-Acetylenolpyruvylglucosamine reductase, MurB, C-terminal domain"/>
    <property type="match status" value="1"/>
</dbReference>
<keyword evidence="15 20" id="KW-0560">Oxidoreductase</keyword>
<feature type="active site" description="Proton donor" evidence="20">
    <location>
        <position position="61"/>
    </location>
</feature>
<comment type="caution">
    <text evidence="22">The sequence shown here is derived from an EMBL/GenBank/DDBJ whole genome shotgun (WGS) entry which is preliminary data.</text>
</comment>
<comment type="pathway">
    <text evidence="4 20">Cell wall biogenesis; peptidoglycan biosynthesis.</text>
</comment>
<evidence type="ECO:0000313" key="22">
    <source>
        <dbReference type="EMBL" id="MUH73379.1"/>
    </source>
</evidence>
<gene>
    <name evidence="20" type="primary">murB</name>
    <name evidence="22" type="ORF">GNP35_13330</name>
</gene>
<comment type="function">
    <text evidence="2 20">Cell wall formation.</text>
</comment>
<evidence type="ECO:0000256" key="11">
    <source>
        <dbReference type="ARBA" id="ARBA00022827"/>
    </source>
</evidence>
<evidence type="ECO:0000256" key="3">
    <source>
        <dbReference type="ARBA" id="ARBA00004496"/>
    </source>
</evidence>
<dbReference type="InterPro" id="IPR011601">
    <property type="entry name" value="MurB_C"/>
</dbReference>
<evidence type="ECO:0000256" key="14">
    <source>
        <dbReference type="ARBA" id="ARBA00022984"/>
    </source>
</evidence>
<dbReference type="Gene3D" id="3.30.465.10">
    <property type="match status" value="1"/>
</dbReference>
<dbReference type="GO" id="GO:0071555">
    <property type="term" value="P:cell wall organization"/>
    <property type="evidence" value="ECO:0007669"/>
    <property type="project" value="UniProtKB-KW"/>
</dbReference>
<evidence type="ECO:0000256" key="2">
    <source>
        <dbReference type="ARBA" id="ARBA00003921"/>
    </source>
</evidence>
<evidence type="ECO:0000256" key="17">
    <source>
        <dbReference type="ARBA" id="ARBA00023316"/>
    </source>
</evidence>
<evidence type="ECO:0000256" key="7">
    <source>
        <dbReference type="ARBA" id="ARBA00015188"/>
    </source>
</evidence>
<comment type="caution">
    <text evidence="20">Lacks conserved residue(s) required for the propagation of feature annotation.</text>
</comment>
<dbReference type="Pfam" id="PF02873">
    <property type="entry name" value="MurB_C"/>
    <property type="match status" value="1"/>
</dbReference>
<evidence type="ECO:0000256" key="9">
    <source>
        <dbReference type="ARBA" id="ARBA00022618"/>
    </source>
</evidence>
<keyword evidence="23" id="KW-1185">Reference proteome</keyword>
<dbReference type="InterPro" id="IPR036635">
    <property type="entry name" value="MurB_C_sf"/>
</dbReference>
<dbReference type="GO" id="GO:0008360">
    <property type="term" value="P:regulation of cell shape"/>
    <property type="evidence" value="ECO:0007669"/>
    <property type="project" value="UniProtKB-KW"/>
</dbReference>
<keyword evidence="13 20" id="KW-0133">Cell shape</keyword>
<evidence type="ECO:0000256" key="6">
    <source>
        <dbReference type="ARBA" id="ARBA00012518"/>
    </source>
</evidence>
<evidence type="ECO:0000256" key="19">
    <source>
        <dbReference type="ARBA" id="ARBA00048914"/>
    </source>
</evidence>
<dbReference type="HAMAP" id="MF_00037">
    <property type="entry name" value="MurB"/>
    <property type="match status" value="1"/>
</dbReference>
<comment type="catalytic activity">
    <reaction evidence="19 20">
        <text>UDP-N-acetyl-alpha-D-muramate + NADP(+) = UDP-N-acetyl-3-O-(1-carboxyvinyl)-alpha-D-glucosamine + NADPH + H(+)</text>
        <dbReference type="Rhea" id="RHEA:12248"/>
        <dbReference type="ChEBI" id="CHEBI:15378"/>
        <dbReference type="ChEBI" id="CHEBI:57783"/>
        <dbReference type="ChEBI" id="CHEBI:58349"/>
        <dbReference type="ChEBI" id="CHEBI:68483"/>
        <dbReference type="ChEBI" id="CHEBI:70757"/>
        <dbReference type="EC" id="1.3.1.98"/>
    </reaction>
</comment>